<dbReference type="Proteomes" id="UP000297245">
    <property type="component" value="Unassembled WGS sequence"/>
</dbReference>
<organism evidence="1 2">
    <name type="scientific">Dendrothele bispora (strain CBS 962.96)</name>
    <dbReference type="NCBI Taxonomy" id="1314807"/>
    <lineage>
        <taxon>Eukaryota</taxon>
        <taxon>Fungi</taxon>
        <taxon>Dikarya</taxon>
        <taxon>Basidiomycota</taxon>
        <taxon>Agaricomycotina</taxon>
        <taxon>Agaricomycetes</taxon>
        <taxon>Agaricomycetidae</taxon>
        <taxon>Agaricales</taxon>
        <taxon>Agaricales incertae sedis</taxon>
        <taxon>Dendrothele</taxon>
    </lineage>
</organism>
<dbReference type="EMBL" id="ML180182">
    <property type="protein sequence ID" value="THU78489.1"/>
    <property type="molecule type" value="Genomic_DNA"/>
</dbReference>
<proteinExistence type="predicted"/>
<evidence type="ECO:0000313" key="1">
    <source>
        <dbReference type="EMBL" id="THU78489.1"/>
    </source>
</evidence>
<keyword evidence="2" id="KW-1185">Reference proteome</keyword>
<accession>A0A4S8KRW5</accession>
<sequence length="78" mass="8580">MPHQEVVQPQNTKTTAQRLQDFVDFIRALGDFCNAAHRCWIAANKCWVLVNVLINDNVDTPQVGDRGNGNGGEAATDI</sequence>
<dbReference type="AlphaFoldDB" id="A0A4S8KRW5"/>
<name>A0A4S8KRW5_DENBC</name>
<reference evidence="1 2" key="1">
    <citation type="journal article" date="2019" name="Nat. Ecol. Evol.">
        <title>Megaphylogeny resolves global patterns of mushroom evolution.</title>
        <authorList>
            <person name="Varga T."/>
            <person name="Krizsan K."/>
            <person name="Foldi C."/>
            <person name="Dima B."/>
            <person name="Sanchez-Garcia M."/>
            <person name="Sanchez-Ramirez S."/>
            <person name="Szollosi G.J."/>
            <person name="Szarkandi J.G."/>
            <person name="Papp V."/>
            <person name="Albert L."/>
            <person name="Andreopoulos W."/>
            <person name="Angelini C."/>
            <person name="Antonin V."/>
            <person name="Barry K.W."/>
            <person name="Bougher N.L."/>
            <person name="Buchanan P."/>
            <person name="Buyck B."/>
            <person name="Bense V."/>
            <person name="Catcheside P."/>
            <person name="Chovatia M."/>
            <person name="Cooper J."/>
            <person name="Damon W."/>
            <person name="Desjardin D."/>
            <person name="Finy P."/>
            <person name="Geml J."/>
            <person name="Haridas S."/>
            <person name="Hughes K."/>
            <person name="Justo A."/>
            <person name="Karasinski D."/>
            <person name="Kautmanova I."/>
            <person name="Kiss B."/>
            <person name="Kocsube S."/>
            <person name="Kotiranta H."/>
            <person name="LaButti K.M."/>
            <person name="Lechner B.E."/>
            <person name="Liimatainen K."/>
            <person name="Lipzen A."/>
            <person name="Lukacs Z."/>
            <person name="Mihaltcheva S."/>
            <person name="Morgado L.N."/>
            <person name="Niskanen T."/>
            <person name="Noordeloos M.E."/>
            <person name="Ohm R.A."/>
            <person name="Ortiz-Santana B."/>
            <person name="Ovrebo C."/>
            <person name="Racz N."/>
            <person name="Riley R."/>
            <person name="Savchenko A."/>
            <person name="Shiryaev A."/>
            <person name="Soop K."/>
            <person name="Spirin V."/>
            <person name="Szebenyi C."/>
            <person name="Tomsovsky M."/>
            <person name="Tulloss R.E."/>
            <person name="Uehling J."/>
            <person name="Grigoriev I.V."/>
            <person name="Vagvolgyi C."/>
            <person name="Papp T."/>
            <person name="Martin F.M."/>
            <person name="Miettinen O."/>
            <person name="Hibbett D.S."/>
            <person name="Nagy L.G."/>
        </authorList>
    </citation>
    <scope>NUCLEOTIDE SEQUENCE [LARGE SCALE GENOMIC DNA]</scope>
    <source>
        <strain evidence="1 2">CBS 962.96</strain>
    </source>
</reference>
<gene>
    <name evidence="1" type="ORF">K435DRAFT_876574</name>
</gene>
<protein>
    <submittedName>
        <fullName evidence="1">Uncharacterized protein</fullName>
    </submittedName>
</protein>
<evidence type="ECO:0000313" key="2">
    <source>
        <dbReference type="Proteomes" id="UP000297245"/>
    </source>
</evidence>